<name>A0A554X280_9BURK</name>
<feature type="active site" description="Charge relay system" evidence="2">
    <location>
        <position position="310"/>
    </location>
</feature>
<dbReference type="PANTHER" id="PTHR10794:SF94">
    <property type="entry name" value="ESTERASE YHET-RELATED"/>
    <property type="match status" value="1"/>
</dbReference>
<sequence>MRPTRSTHDDTAQRGGVVISGVRNVPEVTEGIDGPVGIDGSAWPRVPVWQIDGHLQTIGALWARRGQGHAWPRRVPWQRERWDTPDGDFIDTDYCLPSDVRALVVLFHGLEGSSSSHYAEAMTRVAAARGWGIVVPHFRGCSGEPNRAPRAYHSGDFAEIDWMLGQVVRRWPTLPRVAVGVSLGGNALLRWLQEAGAQAARSVDAAAAVSAPLDLTAAGAAIDAGLNRVLYARHFLRTMRRKAREMARRFPGLFDVERALRARTLREFDDAFTAPLHGFAGVDDYWRRASSKPHLHAIRVPTLVLNARNDPFVPAESLPTGREAGSWVTLWQPAHGGHVGFAEALGPRDVRGDVTALPRVLLPWLARAAGWRP</sequence>
<comment type="similarity">
    <text evidence="1">Belongs to the AB hydrolase superfamily. AB hydrolase 4 family.</text>
</comment>
<dbReference type="OrthoDB" id="332676at2"/>
<evidence type="ECO:0000313" key="4">
    <source>
        <dbReference type="EMBL" id="TSE29895.1"/>
    </source>
</evidence>
<proteinExistence type="inferred from homology"/>
<dbReference type="InterPro" id="IPR012020">
    <property type="entry name" value="ABHD4"/>
</dbReference>
<keyword evidence="5" id="KW-1185">Reference proteome</keyword>
<dbReference type="GO" id="GO:0034338">
    <property type="term" value="F:short-chain carboxylesterase activity"/>
    <property type="evidence" value="ECO:0007669"/>
    <property type="project" value="TreeGrafter"/>
</dbReference>
<dbReference type="InterPro" id="IPR000073">
    <property type="entry name" value="AB_hydrolase_1"/>
</dbReference>
<keyword evidence="4" id="KW-0378">Hydrolase</keyword>
<reference evidence="4 5" key="1">
    <citation type="submission" date="2019-07" db="EMBL/GenBank/DDBJ databases">
        <title>Tepidimonas taiwanensis I1-1 draft genome.</title>
        <authorList>
            <person name="Da Costa M.S."/>
            <person name="Froufe H.J.C."/>
            <person name="Egas C."/>
            <person name="Albuquerque L."/>
        </authorList>
    </citation>
    <scope>NUCLEOTIDE SEQUENCE [LARGE SCALE GENOMIC DNA]</scope>
    <source>
        <strain evidence="4 5">I1-1</strain>
    </source>
</reference>
<dbReference type="SUPFAM" id="SSF53474">
    <property type="entry name" value="alpha/beta-Hydrolases"/>
    <property type="match status" value="1"/>
</dbReference>
<dbReference type="EMBL" id="VJOM01000028">
    <property type="protein sequence ID" value="TSE29895.1"/>
    <property type="molecule type" value="Genomic_DNA"/>
</dbReference>
<dbReference type="Gene3D" id="3.40.50.1820">
    <property type="entry name" value="alpha/beta hydrolase"/>
    <property type="match status" value="1"/>
</dbReference>
<comment type="caution">
    <text evidence="4">The sequence shown here is derived from an EMBL/GenBank/DDBJ whole genome shotgun (WGS) entry which is preliminary data.</text>
</comment>
<evidence type="ECO:0000313" key="5">
    <source>
        <dbReference type="Proteomes" id="UP000317763"/>
    </source>
</evidence>
<dbReference type="GO" id="GO:0047372">
    <property type="term" value="F:monoacylglycerol lipase activity"/>
    <property type="evidence" value="ECO:0007669"/>
    <property type="project" value="TreeGrafter"/>
</dbReference>
<feature type="active site" description="Charge relay system" evidence="2">
    <location>
        <position position="182"/>
    </location>
</feature>
<dbReference type="STRING" id="307486.GCA_000807215_02678"/>
<dbReference type="PANTHER" id="PTHR10794">
    <property type="entry name" value="ABHYDROLASE DOMAIN-CONTAINING PROTEIN"/>
    <property type="match status" value="1"/>
</dbReference>
<dbReference type="Proteomes" id="UP000317763">
    <property type="component" value="Unassembled WGS sequence"/>
</dbReference>
<feature type="active site" description="Charge relay system" evidence="2">
    <location>
        <position position="338"/>
    </location>
</feature>
<dbReference type="InterPro" id="IPR050960">
    <property type="entry name" value="AB_hydrolase_4_sf"/>
</dbReference>
<dbReference type="AlphaFoldDB" id="A0A554X280"/>
<dbReference type="Pfam" id="PF00561">
    <property type="entry name" value="Abhydrolase_1"/>
    <property type="match status" value="1"/>
</dbReference>
<evidence type="ECO:0000256" key="2">
    <source>
        <dbReference type="PIRSR" id="PIRSR005211-1"/>
    </source>
</evidence>
<accession>A0A554X280</accession>
<evidence type="ECO:0000256" key="1">
    <source>
        <dbReference type="ARBA" id="ARBA00010884"/>
    </source>
</evidence>
<protein>
    <submittedName>
        <fullName evidence="4">Alpha/beta hydrolase fold protein</fullName>
    </submittedName>
</protein>
<feature type="domain" description="AB hydrolase-1" evidence="3">
    <location>
        <begin position="103"/>
        <end position="343"/>
    </location>
</feature>
<evidence type="ECO:0000259" key="3">
    <source>
        <dbReference type="Pfam" id="PF00561"/>
    </source>
</evidence>
<gene>
    <name evidence="4" type="ORF">Ttaiw_02117</name>
</gene>
<organism evidence="4 5">
    <name type="scientific">Tepidimonas taiwanensis</name>
    <dbReference type="NCBI Taxonomy" id="307486"/>
    <lineage>
        <taxon>Bacteria</taxon>
        <taxon>Pseudomonadati</taxon>
        <taxon>Pseudomonadota</taxon>
        <taxon>Betaproteobacteria</taxon>
        <taxon>Burkholderiales</taxon>
        <taxon>Tepidimonas</taxon>
    </lineage>
</organism>
<dbReference type="PIRSF" id="PIRSF005211">
    <property type="entry name" value="Ab_hydro_YheT"/>
    <property type="match status" value="1"/>
</dbReference>
<dbReference type="InterPro" id="IPR029058">
    <property type="entry name" value="AB_hydrolase_fold"/>
</dbReference>